<dbReference type="EMBL" id="CP022603">
    <property type="protein sequence ID" value="ASV84048.1"/>
    <property type="molecule type" value="Genomic_DNA"/>
</dbReference>
<dbReference type="SUPFAM" id="SSF102462">
    <property type="entry name" value="Peptidyl-tRNA hydrolase II"/>
    <property type="match status" value="1"/>
</dbReference>
<evidence type="ECO:0008006" key="3">
    <source>
        <dbReference type="Google" id="ProtNLM"/>
    </source>
</evidence>
<dbReference type="InterPro" id="IPR018988">
    <property type="entry name" value="DUF2000"/>
</dbReference>
<evidence type="ECO:0000313" key="1">
    <source>
        <dbReference type="EMBL" id="ASV84048.1"/>
    </source>
</evidence>
<organism evidence="1 2">
    <name type="scientific">Ochrobactrum quorumnocens</name>
    <dbReference type="NCBI Taxonomy" id="271865"/>
    <lineage>
        <taxon>Bacteria</taxon>
        <taxon>Pseudomonadati</taxon>
        <taxon>Pseudomonadota</taxon>
        <taxon>Alphaproteobacteria</taxon>
        <taxon>Hyphomicrobiales</taxon>
        <taxon>Brucellaceae</taxon>
        <taxon>Brucella/Ochrobactrum group</taxon>
        <taxon>Ochrobactrum</taxon>
    </lineage>
</organism>
<gene>
    <name evidence="1" type="ORF">CES85_4839</name>
</gene>
<dbReference type="Proteomes" id="UP000215256">
    <property type="component" value="Chromosome 2"/>
</dbReference>
<dbReference type="AlphaFoldDB" id="A0A248UBH8"/>
<dbReference type="PIRSF" id="PIRSF033736">
    <property type="entry name" value="UCP033763"/>
    <property type="match status" value="1"/>
</dbReference>
<dbReference type="InterPro" id="IPR017021">
    <property type="entry name" value="UCP033763"/>
</dbReference>
<dbReference type="Pfam" id="PF09391">
    <property type="entry name" value="DUF2000"/>
    <property type="match status" value="1"/>
</dbReference>
<protein>
    <recommendedName>
        <fullName evidence="3">DUF2000 domain-containing protein</fullName>
    </recommendedName>
</protein>
<dbReference type="KEGG" id="och:CES85_4839"/>
<name>A0A248UBH8_9HYPH</name>
<dbReference type="RefSeq" id="WP_095444896.1">
    <property type="nucleotide sequence ID" value="NZ_CP022603.1"/>
</dbReference>
<sequence>MQEDLRLAIIVNPELSLGLLANTVGAISIGLGAKLPFIAARQLTDKSGTAIDISSDRPVPVLQADAETIRAIVLKAASFEERQAVVAFPAFARALHVYAEYEKTFPDRELSSETIDGVGIAGPAKWVRSLTGSLKLLR</sequence>
<proteinExistence type="predicted"/>
<accession>A0A248UBH8</accession>
<evidence type="ECO:0000313" key="2">
    <source>
        <dbReference type="Proteomes" id="UP000215256"/>
    </source>
</evidence>
<dbReference type="InterPro" id="IPR023476">
    <property type="entry name" value="Pep_tRNA_hydro_II_dom_sf"/>
</dbReference>
<reference evidence="1 2" key="1">
    <citation type="submission" date="2017-07" db="EMBL/GenBank/DDBJ databases">
        <title>Phylogenetic study on the rhizospheric bacterium Ochrobactrum sp. A44.</title>
        <authorList>
            <person name="Krzyzanowska D.M."/>
            <person name="Ossowicki A."/>
            <person name="Rajewska M."/>
            <person name="Maciag T."/>
            <person name="Kaczynski Z."/>
            <person name="Czerwicka M."/>
            <person name="Jafra S."/>
        </authorList>
    </citation>
    <scope>NUCLEOTIDE SEQUENCE [LARGE SCALE GENOMIC DNA]</scope>
    <source>
        <strain evidence="1 2">A44</strain>
    </source>
</reference>
<dbReference type="Gene3D" id="3.40.1490.10">
    <property type="entry name" value="Bit1"/>
    <property type="match status" value="1"/>
</dbReference>
<dbReference type="OrthoDB" id="8667190at2"/>